<dbReference type="eggNOG" id="COG1251">
    <property type="taxonomic scope" value="Bacteria"/>
</dbReference>
<dbReference type="PRINTS" id="PR00368">
    <property type="entry name" value="FADPNR"/>
</dbReference>
<sequence>MEKNIVIVGNGAAGHYAAETIRNKDKECTVTMISSESHMSYYRPRLSHYLGEEELGKNFFLKEESWYEENCIEVMLQNTVENIDVDKKTVRTSGGKVIPYDALILASGGNCFLPDMEGSDKKGVFTLKTLDDAVEIKKWMGKSQKAVIIGGGLLGLEAAGAMRNVGLDVTINNVTDRLMSNQICSETGAFLGNIVKDKGIDVILQDTAVKINGGERVESVVFESGKEIEADIVLFSVGIRADLKIAKDVGIDCKRGILVDRWMRTNVEDVFACGDAVEMEGRGFGNWIYAMQMGKIAGANALGGNAEFKESIPMIMLNSFGTSINCIGETIPKEGYESIVESDCEKKKFKKLFFRDGKIVGGVVIGDVQSYPKIMTAINEKKDISQFKKEGQPV</sequence>
<dbReference type="EC" id="1.7.1.4" evidence="6"/>
<dbReference type="Gene3D" id="3.30.390.30">
    <property type="match status" value="1"/>
</dbReference>
<dbReference type="Pfam" id="PF07992">
    <property type="entry name" value="Pyr_redox_2"/>
    <property type="match status" value="1"/>
</dbReference>
<dbReference type="InterPro" id="IPR050260">
    <property type="entry name" value="FAD-bd_OxRdtase"/>
</dbReference>
<dbReference type="InterPro" id="IPR023753">
    <property type="entry name" value="FAD/NAD-binding_dom"/>
</dbReference>
<dbReference type="Proteomes" id="UP000027946">
    <property type="component" value="Unassembled WGS sequence"/>
</dbReference>
<evidence type="ECO:0000256" key="2">
    <source>
        <dbReference type="ARBA" id="ARBA00022630"/>
    </source>
</evidence>
<dbReference type="InterPro" id="IPR036188">
    <property type="entry name" value="FAD/NAD-bd_sf"/>
</dbReference>
<dbReference type="InterPro" id="IPR016156">
    <property type="entry name" value="FAD/NAD-linked_Rdtase_dimer_sf"/>
</dbReference>
<dbReference type="EMBL" id="JJMM01000013">
    <property type="protein sequence ID" value="KDR94905.1"/>
    <property type="molecule type" value="Genomic_DNA"/>
</dbReference>
<evidence type="ECO:0000313" key="7">
    <source>
        <dbReference type="Proteomes" id="UP000027946"/>
    </source>
</evidence>
<dbReference type="PRINTS" id="PR00411">
    <property type="entry name" value="PNDRDTASEI"/>
</dbReference>
<evidence type="ECO:0000256" key="1">
    <source>
        <dbReference type="ARBA" id="ARBA00001974"/>
    </source>
</evidence>
<keyword evidence="7" id="KW-1185">Reference proteome</keyword>
<dbReference type="AlphaFoldDB" id="A0A069RFC8"/>
<comment type="caution">
    <text evidence="6">The sequence shown here is derived from an EMBL/GenBank/DDBJ whole genome shotgun (WGS) entry which is preliminary data.</text>
</comment>
<dbReference type="Gene3D" id="3.50.50.60">
    <property type="entry name" value="FAD/NAD(P)-binding domain"/>
    <property type="match status" value="2"/>
</dbReference>
<dbReference type="PANTHER" id="PTHR43429:SF3">
    <property type="entry name" value="NITRITE REDUCTASE [NAD(P)H]"/>
    <property type="match status" value="1"/>
</dbReference>
<evidence type="ECO:0000313" key="6">
    <source>
        <dbReference type="EMBL" id="KDR94905.1"/>
    </source>
</evidence>
<evidence type="ECO:0000259" key="4">
    <source>
        <dbReference type="Pfam" id="PF07992"/>
    </source>
</evidence>
<reference evidence="6 7" key="1">
    <citation type="submission" date="2014-03" db="EMBL/GenBank/DDBJ databases">
        <title>Genome sequence of Clostridium litorale W6, DSM 5388.</title>
        <authorList>
            <person name="Poehlein A."/>
            <person name="Jagirdar A."/>
            <person name="Khonsari B."/>
            <person name="Chibani C.M."/>
            <person name="Gutierrez Gutierrez D.A."/>
            <person name="Davydova E."/>
            <person name="Alghaithi H.S."/>
            <person name="Nair K.P."/>
            <person name="Dhamotharan K."/>
            <person name="Chandran L."/>
            <person name="G W."/>
            <person name="Daniel R."/>
        </authorList>
    </citation>
    <scope>NUCLEOTIDE SEQUENCE [LARGE SCALE GENOMIC DNA]</scope>
    <source>
        <strain evidence="6 7">W6</strain>
    </source>
</reference>
<keyword evidence="6" id="KW-0560">Oxidoreductase</keyword>
<dbReference type="RefSeq" id="WP_038266200.1">
    <property type="nucleotide sequence ID" value="NZ_FSRH01000005.1"/>
</dbReference>
<feature type="domain" description="NADH-rubredoxin oxidoreductase C-terminal" evidence="5">
    <location>
        <begin position="313"/>
        <end position="382"/>
    </location>
</feature>
<accession>A0A069RFC8</accession>
<protein>
    <submittedName>
        <fullName evidence="6">Nitrite reductase [NAD(P)H]</fullName>
        <ecNumber evidence="6">1.7.1.4</ecNumber>
    </submittedName>
</protein>
<dbReference type="OrthoDB" id="9807946at2"/>
<dbReference type="STRING" id="1121324.CLIT_13c02270"/>
<organism evidence="6 7">
    <name type="scientific">Peptoclostridium litorale DSM 5388</name>
    <dbReference type="NCBI Taxonomy" id="1121324"/>
    <lineage>
        <taxon>Bacteria</taxon>
        <taxon>Bacillati</taxon>
        <taxon>Bacillota</taxon>
        <taxon>Clostridia</taxon>
        <taxon>Peptostreptococcales</taxon>
        <taxon>Peptoclostridiaceae</taxon>
        <taxon>Peptoclostridium</taxon>
    </lineage>
</organism>
<dbReference type="Pfam" id="PF18267">
    <property type="entry name" value="Rubredoxin_C"/>
    <property type="match status" value="1"/>
</dbReference>
<keyword evidence="2" id="KW-0285">Flavoprotein</keyword>
<evidence type="ECO:0000259" key="5">
    <source>
        <dbReference type="Pfam" id="PF18267"/>
    </source>
</evidence>
<name>A0A069RFC8_PEPLI</name>
<dbReference type="SUPFAM" id="SSF51905">
    <property type="entry name" value="FAD/NAD(P)-binding domain"/>
    <property type="match status" value="2"/>
</dbReference>
<dbReference type="PANTHER" id="PTHR43429">
    <property type="entry name" value="PYRIDINE NUCLEOTIDE-DISULFIDE OXIDOREDUCTASE DOMAIN-CONTAINING"/>
    <property type="match status" value="1"/>
</dbReference>
<evidence type="ECO:0000256" key="3">
    <source>
        <dbReference type="ARBA" id="ARBA00022827"/>
    </source>
</evidence>
<feature type="domain" description="FAD/NAD(P)-binding" evidence="4">
    <location>
        <begin position="4"/>
        <end position="294"/>
    </location>
</feature>
<gene>
    <name evidence="6" type="primary">nasD</name>
    <name evidence="6" type="ORF">CLIT_13c02270</name>
</gene>
<proteinExistence type="predicted"/>
<dbReference type="InterPro" id="IPR041575">
    <property type="entry name" value="Rubredoxin_C"/>
</dbReference>
<comment type="cofactor">
    <cofactor evidence="1">
        <name>FAD</name>
        <dbReference type="ChEBI" id="CHEBI:57692"/>
    </cofactor>
</comment>
<keyword evidence="3" id="KW-0274">FAD</keyword>
<dbReference type="GO" id="GO:0008942">
    <property type="term" value="F:nitrite reductase [NAD(P)H] activity"/>
    <property type="evidence" value="ECO:0007669"/>
    <property type="project" value="UniProtKB-EC"/>
</dbReference>